<reference evidence="1 2" key="1">
    <citation type="submission" date="2020-08" db="EMBL/GenBank/DDBJ databases">
        <title>Sequencing the genomes of 1000 actinobacteria strains.</title>
        <authorList>
            <person name="Klenk H.-P."/>
        </authorList>
    </citation>
    <scope>NUCLEOTIDE SEQUENCE [LARGE SCALE GENOMIC DNA]</scope>
    <source>
        <strain evidence="1 2">DSM 23694</strain>
    </source>
</reference>
<keyword evidence="2" id="KW-1185">Reference proteome</keyword>
<dbReference type="Pfam" id="PF19827">
    <property type="entry name" value="DUF6308"/>
    <property type="match status" value="1"/>
</dbReference>
<evidence type="ECO:0000313" key="2">
    <source>
        <dbReference type="Proteomes" id="UP000523863"/>
    </source>
</evidence>
<comment type="caution">
    <text evidence="1">The sequence shown here is derived from an EMBL/GenBank/DDBJ whole genome shotgun (WGS) entry which is preliminary data.</text>
</comment>
<dbReference type="EMBL" id="JACHBL010000001">
    <property type="protein sequence ID" value="MBB5598667.1"/>
    <property type="molecule type" value="Genomic_DNA"/>
</dbReference>
<proteinExistence type="predicted"/>
<sequence>MKSLKDVAARKLDDYTSPSKGYAFNTYDVAGEPDAPLTPADVLMANLLSLKLSAREVIPLFNEGDGPAQELRKALDHALVELRDAKPFETFEDLTALEEAVTSFAKANFNSISVPEWTAVTVSKVLHRRRPQIVPLYDSRGQDFYGVRKPEKFRAALWEDIQDNLDWLSEMASTKKTPDGRELSVLRLADILIWTP</sequence>
<dbReference type="RefSeq" id="WP_183642703.1">
    <property type="nucleotide sequence ID" value="NZ_JACHBL010000001.1"/>
</dbReference>
<gene>
    <name evidence="1" type="ORF">BKA12_001747</name>
</gene>
<protein>
    <submittedName>
        <fullName evidence="1">Uncharacterized protein</fullName>
    </submittedName>
</protein>
<evidence type="ECO:0000313" key="1">
    <source>
        <dbReference type="EMBL" id="MBB5598667.1"/>
    </source>
</evidence>
<dbReference type="AlphaFoldDB" id="A0A7W8YC01"/>
<dbReference type="InterPro" id="IPR046275">
    <property type="entry name" value="DUF6308"/>
</dbReference>
<name>A0A7W8YC01_9MICC</name>
<accession>A0A7W8YC01</accession>
<dbReference type="Proteomes" id="UP000523863">
    <property type="component" value="Unassembled WGS sequence"/>
</dbReference>
<organism evidence="1 2">
    <name type="scientific">Neomicrococcus lactis</name>
    <dbReference type="NCBI Taxonomy" id="732241"/>
    <lineage>
        <taxon>Bacteria</taxon>
        <taxon>Bacillati</taxon>
        <taxon>Actinomycetota</taxon>
        <taxon>Actinomycetes</taxon>
        <taxon>Micrococcales</taxon>
        <taxon>Micrococcaceae</taxon>
        <taxon>Neomicrococcus</taxon>
    </lineage>
</organism>